<reference evidence="1" key="2">
    <citation type="submission" date="2020-09" db="EMBL/GenBank/DDBJ databases">
        <authorList>
            <person name="Sun Q."/>
            <person name="Zhou Y."/>
        </authorList>
    </citation>
    <scope>NUCLEOTIDE SEQUENCE</scope>
    <source>
        <strain evidence="1">CGMCC 1.12195</strain>
    </source>
</reference>
<accession>A0A917I1E2</accession>
<dbReference type="EMBL" id="BMER01000005">
    <property type="protein sequence ID" value="GGH00017.1"/>
    <property type="molecule type" value="Genomic_DNA"/>
</dbReference>
<comment type="caution">
    <text evidence="1">The sequence shown here is derived from an EMBL/GenBank/DDBJ whole genome shotgun (WGS) entry which is preliminary data.</text>
</comment>
<protein>
    <submittedName>
        <fullName evidence="1">Uncharacterized protein</fullName>
    </submittedName>
</protein>
<dbReference type="RefSeq" id="WP_188507861.1">
    <property type="nucleotide sequence ID" value="NZ_BMER01000005.1"/>
</dbReference>
<dbReference type="Proteomes" id="UP000660862">
    <property type="component" value="Unassembled WGS sequence"/>
</dbReference>
<name>A0A917I1E2_9SPHI</name>
<reference evidence="1" key="1">
    <citation type="journal article" date="2014" name="Int. J. Syst. Evol. Microbiol.">
        <title>Complete genome sequence of Corynebacterium casei LMG S-19264T (=DSM 44701T), isolated from a smear-ripened cheese.</title>
        <authorList>
            <consortium name="US DOE Joint Genome Institute (JGI-PGF)"/>
            <person name="Walter F."/>
            <person name="Albersmeier A."/>
            <person name="Kalinowski J."/>
            <person name="Ruckert C."/>
        </authorList>
    </citation>
    <scope>NUCLEOTIDE SEQUENCE</scope>
    <source>
        <strain evidence="1">CGMCC 1.12195</strain>
    </source>
</reference>
<organism evidence="1 2">
    <name type="scientific">Parapedobacter pyrenivorans</name>
    <dbReference type="NCBI Taxonomy" id="1305674"/>
    <lineage>
        <taxon>Bacteria</taxon>
        <taxon>Pseudomonadati</taxon>
        <taxon>Bacteroidota</taxon>
        <taxon>Sphingobacteriia</taxon>
        <taxon>Sphingobacteriales</taxon>
        <taxon>Sphingobacteriaceae</taxon>
        <taxon>Parapedobacter</taxon>
    </lineage>
</organism>
<sequence>MIVPLPTDILKVPIADIPELGRKFQACCQACGFHTLREVCQLGAYEASKDRYLGPDHFRKLVDFLQERRILRALHD</sequence>
<keyword evidence="2" id="KW-1185">Reference proteome</keyword>
<gene>
    <name evidence="1" type="ORF">GCM10007415_39880</name>
</gene>
<evidence type="ECO:0000313" key="1">
    <source>
        <dbReference type="EMBL" id="GGH00017.1"/>
    </source>
</evidence>
<evidence type="ECO:0000313" key="2">
    <source>
        <dbReference type="Proteomes" id="UP000660862"/>
    </source>
</evidence>
<dbReference type="AlphaFoldDB" id="A0A917I1E2"/>
<proteinExistence type="predicted"/>